<dbReference type="PIR" id="T31711">
    <property type="entry name" value="T31711"/>
</dbReference>
<evidence type="ECO:0000256" key="2">
    <source>
        <dbReference type="ARBA" id="ARBA00008190"/>
    </source>
</evidence>
<dbReference type="RefSeq" id="NP_504581.1">
    <property type="nucleotide sequence ID" value="NM_072180.5"/>
</dbReference>
<dbReference type="HOGENOM" id="CLU_889156_0_0_1"/>
<dbReference type="PROSITE" id="PS50071">
    <property type="entry name" value="HOMEOBOX_2"/>
    <property type="match status" value="1"/>
</dbReference>
<keyword evidence="4 8" id="KW-0238">DNA-binding</keyword>
<feature type="domain" description="CUT" evidence="13">
    <location>
        <begin position="151"/>
        <end position="237"/>
    </location>
</feature>
<dbReference type="CDD" id="cd00086">
    <property type="entry name" value="homeodomain"/>
    <property type="match status" value="1"/>
</dbReference>
<name>O16218_CAEEL</name>
<dbReference type="GO" id="GO:0006357">
    <property type="term" value="P:regulation of transcription by RNA polymerase II"/>
    <property type="evidence" value="ECO:0000318"/>
    <property type="project" value="GO_Central"/>
</dbReference>
<dbReference type="WormBase" id="F17A9.6">
    <property type="protein sequence ID" value="CE27970"/>
    <property type="gene ID" value="WBGene00017538"/>
    <property type="gene designation" value="ceh-49"/>
</dbReference>
<dbReference type="InterPro" id="IPR009057">
    <property type="entry name" value="Homeodomain-like_sf"/>
</dbReference>
<proteinExistence type="inferred from homology"/>
<feature type="region of interest" description="Disordered" evidence="11">
    <location>
        <begin position="91"/>
        <end position="133"/>
    </location>
</feature>
<dbReference type="PANTHER" id="PTHR14057">
    <property type="entry name" value="TRANSCRIPTION FACTOR ONECUT"/>
    <property type="match status" value="1"/>
</dbReference>
<dbReference type="SMART" id="SM01109">
    <property type="entry name" value="CUT"/>
    <property type="match status" value="1"/>
</dbReference>
<accession>O16218</accession>
<dbReference type="GeneID" id="179001"/>
<dbReference type="InterPro" id="IPR003350">
    <property type="entry name" value="CUT_dom"/>
</dbReference>
<keyword evidence="7 8" id="KW-0539">Nucleus</keyword>
<dbReference type="Gene3D" id="1.10.260.40">
    <property type="entry name" value="lambda repressor-like DNA-binding domains"/>
    <property type="match status" value="1"/>
</dbReference>
<dbReference type="IntAct" id="O16218">
    <property type="interactions" value="5"/>
</dbReference>
<feature type="DNA-binding region" description="Homeobox" evidence="8">
    <location>
        <begin position="248"/>
        <end position="307"/>
    </location>
</feature>
<evidence type="ECO:0000256" key="3">
    <source>
        <dbReference type="ARBA" id="ARBA00023015"/>
    </source>
</evidence>
<evidence type="ECO:0000256" key="6">
    <source>
        <dbReference type="ARBA" id="ARBA00023163"/>
    </source>
</evidence>
<dbReference type="OrthoDB" id="10068888at2759"/>
<keyword evidence="6 10" id="KW-0804">Transcription</keyword>
<dbReference type="OMA" id="FRTHFRS"/>
<comment type="similarity">
    <text evidence="2 10">Belongs to the CUT homeobox family.</text>
</comment>
<evidence type="ECO:0000256" key="8">
    <source>
        <dbReference type="PROSITE-ProRule" id="PRU00108"/>
    </source>
</evidence>
<evidence type="ECO:0000256" key="1">
    <source>
        <dbReference type="ARBA" id="ARBA00004123"/>
    </source>
</evidence>
<evidence type="ECO:0000259" key="12">
    <source>
        <dbReference type="PROSITE" id="PS50071"/>
    </source>
</evidence>
<dbReference type="Proteomes" id="UP000001940">
    <property type="component" value="Chromosome V"/>
</dbReference>
<evidence type="ECO:0000256" key="5">
    <source>
        <dbReference type="ARBA" id="ARBA00023155"/>
    </source>
</evidence>
<protein>
    <recommendedName>
        <fullName evidence="10">One cut domain family member</fullName>
    </recommendedName>
</protein>
<dbReference type="PROSITE" id="PS51042">
    <property type="entry name" value="CUT"/>
    <property type="match status" value="1"/>
</dbReference>
<evidence type="ECO:0000256" key="10">
    <source>
        <dbReference type="RuleBase" id="RU361129"/>
    </source>
</evidence>
<feature type="compositionally biased region" description="Low complexity" evidence="11">
    <location>
        <begin position="121"/>
        <end position="132"/>
    </location>
</feature>
<dbReference type="InterPro" id="IPR001356">
    <property type="entry name" value="HD"/>
</dbReference>
<organism evidence="14 15">
    <name type="scientific">Caenorhabditis elegans</name>
    <dbReference type="NCBI Taxonomy" id="6239"/>
    <lineage>
        <taxon>Eukaryota</taxon>
        <taxon>Metazoa</taxon>
        <taxon>Ecdysozoa</taxon>
        <taxon>Nematoda</taxon>
        <taxon>Chromadorea</taxon>
        <taxon>Rhabditida</taxon>
        <taxon>Rhabditina</taxon>
        <taxon>Rhabditomorpha</taxon>
        <taxon>Rhabditoidea</taxon>
        <taxon>Rhabditidae</taxon>
        <taxon>Peloderinae</taxon>
        <taxon>Caenorhabditis</taxon>
    </lineage>
</organism>
<keyword evidence="3 10" id="KW-0805">Transcription regulation</keyword>
<dbReference type="AGR" id="WB:WBGene00017538"/>
<dbReference type="SUPFAM" id="SSF47413">
    <property type="entry name" value="lambda repressor-like DNA-binding domains"/>
    <property type="match status" value="1"/>
</dbReference>
<dbReference type="FunFam" id="1.10.260.40:FF:000005">
    <property type="entry name" value="One cut domain family member"/>
    <property type="match status" value="1"/>
</dbReference>
<evidence type="ECO:0000313" key="15">
    <source>
        <dbReference type="Proteomes" id="UP000001940"/>
    </source>
</evidence>
<comment type="subcellular location">
    <subcellularLocation>
        <location evidence="1 8 9">Nucleus</location>
    </subcellularLocation>
</comment>
<feature type="compositionally biased region" description="Polar residues" evidence="11">
    <location>
        <begin position="91"/>
        <end position="103"/>
    </location>
</feature>
<evidence type="ECO:0000313" key="16">
    <source>
        <dbReference type="WormBase" id="F17A9.6"/>
    </source>
</evidence>
<dbReference type="SMR" id="O16218"/>
<dbReference type="GO" id="GO:0000978">
    <property type="term" value="F:RNA polymerase II cis-regulatory region sequence-specific DNA binding"/>
    <property type="evidence" value="ECO:0000318"/>
    <property type="project" value="GO_Central"/>
</dbReference>
<dbReference type="UCSC" id="F17A9.6">
    <property type="organism name" value="c. elegans"/>
</dbReference>
<evidence type="ECO:0000313" key="14">
    <source>
        <dbReference type="EMBL" id="CCD69359.1"/>
    </source>
</evidence>
<dbReference type="PANTHER" id="PTHR14057:SF32">
    <property type="entry name" value="HOMEOBOX PROTEIN CEH-21-RELATED"/>
    <property type="match status" value="1"/>
</dbReference>
<dbReference type="Pfam" id="PF02376">
    <property type="entry name" value="CUT"/>
    <property type="match status" value="1"/>
</dbReference>
<dbReference type="Pfam" id="PF00046">
    <property type="entry name" value="Homeodomain"/>
    <property type="match status" value="1"/>
</dbReference>
<dbReference type="GO" id="GO:0005634">
    <property type="term" value="C:nucleus"/>
    <property type="evidence" value="ECO:0000318"/>
    <property type="project" value="GO_Central"/>
</dbReference>
<dbReference type="InParanoid" id="O16218"/>
<evidence type="ECO:0000256" key="7">
    <source>
        <dbReference type="ARBA" id="ARBA00023242"/>
    </source>
</evidence>
<evidence type="ECO:0000256" key="9">
    <source>
        <dbReference type="RuleBase" id="RU000682"/>
    </source>
</evidence>
<feature type="domain" description="Homeobox" evidence="12">
    <location>
        <begin position="246"/>
        <end position="306"/>
    </location>
</feature>
<evidence type="ECO:0000256" key="11">
    <source>
        <dbReference type="SAM" id="MobiDB-lite"/>
    </source>
</evidence>
<dbReference type="KEGG" id="cel:CELE_F17A9.6"/>
<dbReference type="SUPFAM" id="SSF46689">
    <property type="entry name" value="Homeodomain-like"/>
    <property type="match status" value="1"/>
</dbReference>
<dbReference type="InterPro" id="IPR051649">
    <property type="entry name" value="CUT_Homeobox"/>
</dbReference>
<dbReference type="eggNOG" id="KOG2252">
    <property type="taxonomic scope" value="Eukaryota"/>
</dbReference>
<dbReference type="SMART" id="SM00389">
    <property type="entry name" value="HOX"/>
    <property type="match status" value="1"/>
</dbReference>
<dbReference type="Bgee" id="WBGene00017538">
    <property type="expression patterns" value="Expressed in embryo and 4 other cell types or tissues"/>
</dbReference>
<dbReference type="STRING" id="6239.F17A9.6.1"/>
<dbReference type="PhylomeDB" id="O16218"/>
<dbReference type="CTD" id="179001"/>
<evidence type="ECO:0000256" key="4">
    <source>
        <dbReference type="ARBA" id="ARBA00023125"/>
    </source>
</evidence>
<keyword evidence="15" id="KW-1185">Reference proteome</keyword>
<sequence length="313" mass="36110">MSDFSCFTNSPYTPNYTQYGCSNSVPVEHLVELTSHFQTPIVAYPFLLDTPFNIYATIPQVMGHCVTMDAPKQMTMYSQLDNDIDAKKENNTQVVQTQPSQTRAAPYQKRAPLKQRQEAVSPSSSNSEQSKYSKQEALAMLDNPTIIKEIDFDLKDLCDKMFVFFSENKRHIEISKPMNQTNFAEHILNRTQGSLSELLNHPKPWDAVSMGRTVYQRMFNWLEMSEDDRAEIWKLDLKKEKADKTTKTPRARCLLSQDQKSQLSIFFETNPRPDSLEMKQLGSTLNLCKSTIINYFTNMRRRKATSSVKMDHN</sequence>
<reference evidence="14 15" key="1">
    <citation type="journal article" date="1998" name="Science">
        <title>Genome sequence of the nematode C. elegans: a platform for investigating biology.</title>
        <authorList>
            <consortium name="The C. elegans sequencing consortium"/>
            <person name="Sulson J.E."/>
            <person name="Waterston R."/>
        </authorList>
    </citation>
    <scope>NUCLEOTIDE SEQUENCE [LARGE SCALE GENOMIC DNA]</scope>
    <source>
        <strain evidence="14 15">Bristol N2</strain>
    </source>
</reference>
<evidence type="ECO:0000259" key="13">
    <source>
        <dbReference type="PROSITE" id="PS51042"/>
    </source>
</evidence>
<dbReference type="PaxDb" id="6239-F17A9.6"/>
<dbReference type="InterPro" id="IPR010982">
    <property type="entry name" value="Lambda_DNA-bd_dom_sf"/>
</dbReference>
<dbReference type="GO" id="GO:0000981">
    <property type="term" value="F:DNA-binding transcription factor activity, RNA polymerase II-specific"/>
    <property type="evidence" value="ECO:0000318"/>
    <property type="project" value="GO_Central"/>
</dbReference>
<dbReference type="AlphaFoldDB" id="O16218"/>
<keyword evidence="5 8" id="KW-0371">Homeobox</keyword>
<dbReference type="Gene3D" id="1.10.10.60">
    <property type="entry name" value="Homeodomain-like"/>
    <property type="match status" value="1"/>
</dbReference>
<dbReference type="EMBL" id="BX284605">
    <property type="protein sequence ID" value="CCD69359.1"/>
    <property type="molecule type" value="Genomic_DNA"/>
</dbReference>
<gene>
    <name evidence="14 16" type="primary">ceh-49</name>
    <name evidence="14" type="ORF">CELE_F17A9.6</name>
    <name evidence="16" type="ORF">F17A9.6</name>
</gene>
<dbReference type="FunCoup" id="O16218">
    <property type="interactions" value="214"/>
</dbReference>